<keyword evidence="7" id="KW-1185">Reference proteome</keyword>
<evidence type="ECO:0000256" key="3">
    <source>
        <dbReference type="ARBA" id="ARBA00023163"/>
    </source>
</evidence>
<reference evidence="6 7" key="1">
    <citation type="submission" date="2023-01" db="EMBL/GenBank/DDBJ databases">
        <title>Analysis of 21 Apiospora genomes using comparative genomics revels a genus with tremendous synthesis potential of carbohydrate active enzymes and secondary metabolites.</title>
        <authorList>
            <person name="Sorensen T."/>
        </authorList>
    </citation>
    <scope>NUCLEOTIDE SEQUENCE [LARGE SCALE GENOMIC DNA]</scope>
    <source>
        <strain evidence="6 7">CBS 117206</strain>
    </source>
</reference>
<evidence type="ECO:0000313" key="7">
    <source>
        <dbReference type="Proteomes" id="UP001392437"/>
    </source>
</evidence>
<feature type="region of interest" description="Disordered" evidence="5">
    <location>
        <begin position="186"/>
        <end position="205"/>
    </location>
</feature>
<accession>A0AAW0QUK4</accession>
<keyword evidence="4" id="KW-0539">Nucleus</keyword>
<protein>
    <recommendedName>
        <fullName evidence="8">Transcriptional coactivator HFI1/ADA1</fullName>
    </recommendedName>
</protein>
<evidence type="ECO:0008006" key="8">
    <source>
        <dbReference type="Google" id="ProtNLM"/>
    </source>
</evidence>
<dbReference type="Pfam" id="PF12767">
    <property type="entry name" value="SAGA-Tad1"/>
    <property type="match status" value="1"/>
</dbReference>
<dbReference type="Proteomes" id="UP001392437">
    <property type="component" value="Unassembled WGS sequence"/>
</dbReference>
<name>A0AAW0QUK4_9PEZI</name>
<dbReference type="GO" id="GO:0006357">
    <property type="term" value="P:regulation of transcription by RNA polymerase II"/>
    <property type="evidence" value="ECO:0007669"/>
    <property type="project" value="TreeGrafter"/>
</dbReference>
<sequence length="453" mass="49652">MPDIDPAALSRPSMVLTTPTLKSITVQTPSAQKVIKTSQIIPARIDLEPLYTALKAAIGPEQWTVYKDSTTQFILGRLNQAEYSERIDPFLISPNGEKEHLHNQLLAAIYGNLTREMPDQGLAPWVSANDKPTTGVGAKPVTGDAAERRLKGEVMQLPSRDRRRIKDLVHNDFDPYESMAQMFSDHHRGKPIKPSEPPASAAGGINKTMNLDLEIRKRYAQPLAVESGEFPDVSSIESKMLPFCFQAGLTNGHAPDAASYVTHATEFFIKELLASVLAKTRSNGPGESSSAGFGAGPGWVQTHKYKRQLRREEEALMRGELSRDKAGMLPIEAKAAGDRPPLGMADLRLAMEIGDCGMGNFPIATKSVIYGYREGELEHWSDYSWVDDHKPLESVDIDMGGVTTTNPNNAPLTNGVLHSEPMDVDEQWGWEGTESMDLQSLDNVLDSCLAVAS</sequence>
<keyword evidence="3" id="KW-0804">Transcription</keyword>
<organism evidence="6 7">
    <name type="scientific">Apiospora kogelbergensis</name>
    <dbReference type="NCBI Taxonomy" id="1337665"/>
    <lineage>
        <taxon>Eukaryota</taxon>
        <taxon>Fungi</taxon>
        <taxon>Dikarya</taxon>
        <taxon>Ascomycota</taxon>
        <taxon>Pezizomycotina</taxon>
        <taxon>Sordariomycetes</taxon>
        <taxon>Xylariomycetidae</taxon>
        <taxon>Amphisphaeriales</taxon>
        <taxon>Apiosporaceae</taxon>
        <taxon>Apiospora</taxon>
    </lineage>
</organism>
<keyword evidence="2" id="KW-0805">Transcription regulation</keyword>
<evidence type="ECO:0000256" key="2">
    <source>
        <dbReference type="ARBA" id="ARBA00023015"/>
    </source>
</evidence>
<evidence type="ECO:0000256" key="1">
    <source>
        <dbReference type="ARBA" id="ARBA00004123"/>
    </source>
</evidence>
<evidence type="ECO:0000256" key="5">
    <source>
        <dbReference type="SAM" id="MobiDB-lite"/>
    </source>
</evidence>
<proteinExistence type="predicted"/>
<evidence type="ECO:0000256" key="4">
    <source>
        <dbReference type="ARBA" id="ARBA00023242"/>
    </source>
</evidence>
<dbReference type="GO" id="GO:0005634">
    <property type="term" value="C:nucleus"/>
    <property type="evidence" value="ECO:0007669"/>
    <property type="project" value="UniProtKB-SubCell"/>
</dbReference>
<dbReference type="EMBL" id="JAQQWP010000007">
    <property type="protein sequence ID" value="KAK8109833.1"/>
    <property type="molecule type" value="Genomic_DNA"/>
</dbReference>
<dbReference type="PANTHER" id="PTHR21277:SF5">
    <property type="entry name" value="TRANSCRIPTIONAL ADAPTER 1"/>
    <property type="match status" value="1"/>
</dbReference>
<comment type="caution">
    <text evidence="6">The sequence shown here is derived from an EMBL/GenBank/DDBJ whole genome shotgun (WGS) entry which is preliminary data.</text>
</comment>
<gene>
    <name evidence="6" type="ORF">PG999_007970</name>
</gene>
<dbReference type="GO" id="GO:0003713">
    <property type="term" value="F:transcription coactivator activity"/>
    <property type="evidence" value="ECO:0007669"/>
    <property type="project" value="TreeGrafter"/>
</dbReference>
<comment type="subcellular location">
    <subcellularLocation>
        <location evidence="1">Nucleus</location>
    </subcellularLocation>
</comment>
<dbReference type="InterPro" id="IPR024738">
    <property type="entry name" value="Hfi1/Tada1"/>
</dbReference>
<dbReference type="PANTHER" id="PTHR21277">
    <property type="entry name" value="TRANSCRIPTIONAL ADAPTER 1"/>
    <property type="match status" value="1"/>
</dbReference>
<dbReference type="GO" id="GO:0000124">
    <property type="term" value="C:SAGA complex"/>
    <property type="evidence" value="ECO:0007669"/>
    <property type="project" value="UniProtKB-ARBA"/>
</dbReference>
<evidence type="ECO:0000313" key="6">
    <source>
        <dbReference type="EMBL" id="KAK8109833.1"/>
    </source>
</evidence>
<dbReference type="AlphaFoldDB" id="A0AAW0QUK4"/>